<protein>
    <recommendedName>
        <fullName evidence="3">Integrase zinc-binding domain-containing protein</fullName>
    </recommendedName>
</protein>
<organism evidence="1 2">
    <name type="scientific">Vigna mungo</name>
    <name type="common">Black gram</name>
    <name type="synonym">Phaseolus mungo</name>
    <dbReference type="NCBI Taxonomy" id="3915"/>
    <lineage>
        <taxon>Eukaryota</taxon>
        <taxon>Viridiplantae</taxon>
        <taxon>Streptophyta</taxon>
        <taxon>Embryophyta</taxon>
        <taxon>Tracheophyta</taxon>
        <taxon>Spermatophyta</taxon>
        <taxon>Magnoliopsida</taxon>
        <taxon>eudicotyledons</taxon>
        <taxon>Gunneridae</taxon>
        <taxon>Pentapetalae</taxon>
        <taxon>rosids</taxon>
        <taxon>fabids</taxon>
        <taxon>Fabales</taxon>
        <taxon>Fabaceae</taxon>
        <taxon>Papilionoideae</taxon>
        <taxon>50 kb inversion clade</taxon>
        <taxon>NPAAA clade</taxon>
        <taxon>indigoferoid/millettioid clade</taxon>
        <taxon>Phaseoleae</taxon>
        <taxon>Vigna</taxon>
    </lineage>
</organism>
<proteinExistence type="predicted"/>
<keyword evidence="2" id="KW-1185">Reference proteome</keyword>
<accession>A0AAQ3RXF9</accession>
<gene>
    <name evidence="1" type="ORF">V8G54_016059</name>
</gene>
<name>A0AAQ3RXF9_VIGMU</name>
<dbReference type="EMBL" id="CP144696">
    <property type="protein sequence ID" value="WVZ11529.1"/>
    <property type="molecule type" value="Genomic_DNA"/>
</dbReference>
<reference evidence="1 2" key="1">
    <citation type="journal article" date="2023" name="Life. Sci Alliance">
        <title>Evolutionary insights into 3D genome organization and epigenetic landscape of Vigna mungo.</title>
        <authorList>
            <person name="Junaid A."/>
            <person name="Singh B."/>
            <person name="Bhatia S."/>
        </authorList>
    </citation>
    <scope>NUCLEOTIDE SEQUENCE [LARGE SCALE GENOMIC DNA]</scope>
    <source>
        <strain evidence="1">Urdbean</strain>
    </source>
</reference>
<evidence type="ECO:0000313" key="1">
    <source>
        <dbReference type="EMBL" id="WVZ11529.1"/>
    </source>
</evidence>
<dbReference type="Proteomes" id="UP001374535">
    <property type="component" value="Chromosome 5"/>
</dbReference>
<dbReference type="AlphaFoldDB" id="A0AAQ3RXF9"/>
<sequence length="169" mass="19476">MENLINGLSGVVTCTATTGSNSNVFSAHKSGENEQNWWRKLGIPIFAGEDVFGWTNRLDRYFCLQEVSNVERMQAVMVALEGTHWLMHYSRFSYFNSISILQPQEWEDWEDEIKKGRLYYQGILVLPSNTSTICIIIKELHETPMGGHSGYFHTLKRVVDVLCWKSHID</sequence>
<evidence type="ECO:0000313" key="2">
    <source>
        <dbReference type="Proteomes" id="UP001374535"/>
    </source>
</evidence>
<evidence type="ECO:0008006" key="3">
    <source>
        <dbReference type="Google" id="ProtNLM"/>
    </source>
</evidence>